<dbReference type="RefSeq" id="WP_124844585.1">
    <property type="nucleotide sequence ID" value="NZ_JAUNKP010000026.1"/>
</dbReference>
<evidence type="ECO:0000256" key="1">
    <source>
        <dbReference type="SAM" id="Phobius"/>
    </source>
</evidence>
<accession>A0A3P1T7R4</accession>
<feature type="transmembrane region" description="Helical" evidence="1">
    <location>
        <begin position="12"/>
        <end position="34"/>
    </location>
</feature>
<evidence type="ECO:0008006" key="4">
    <source>
        <dbReference type="Google" id="ProtNLM"/>
    </source>
</evidence>
<dbReference type="Proteomes" id="UP000280819">
    <property type="component" value="Unassembled WGS sequence"/>
</dbReference>
<evidence type="ECO:0000313" key="3">
    <source>
        <dbReference type="Proteomes" id="UP000280819"/>
    </source>
</evidence>
<dbReference type="AlphaFoldDB" id="A0A3P1T7R4"/>
<organism evidence="2 3">
    <name type="scientific">Arachnia propionica</name>
    <dbReference type="NCBI Taxonomy" id="1750"/>
    <lineage>
        <taxon>Bacteria</taxon>
        <taxon>Bacillati</taxon>
        <taxon>Actinomycetota</taxon>
        <taxon>Actinomycetes</taxon>
        <taxon>Propionibacteriales</taxon>
        <taxon>Propionibacteriaceae</taxon>
        <taxon>Arachnia</taxon>
    </lineage>
</organism>
<dbReference type="InterPro" id="IPR021202">
    <property type="entry name" value="Rv3654c-like"/>
</dbReference>
<proteinExistence type="predicted"/>
<evidence type="ECO:0000313" key="2">
    <source>
        <dbReference type="EMBL" id="RRD05225.1"/>
    </source>
</evidence>
<sequence length="118" mass="11594">MRPDERGAGTLMVAAVCLALVAVVTGALVLVGWLGAATRAGGAADLTALAAAEAVAQGQDGCAIATRTAEANEADLETCQVFGEPRSFVVEVSIRVPLGAGLGRTGLAVTRTATAGTG</sequence>
<reference evidence="2 3" key="1">
    <citation type="submission" date="2018-11" db="EMBL/GenBank/DDBJ databases">
        <title>Genomes From Bacteria Associated with the Canine Oral Cavity: a Test Case for Automated Genome-Based Taxonomic Assignment.</title>
        <authorList>
            <person name="Coil D.A."/>
            <person name="Jospin G."/>
            <person name="Darling A.E."/>
            <person name="Wallis C."/>
            <person name="Davis I.J."/>
            <person name="Harris S."/>
            <person name="Eisen J.A."/>
            <person name="Holcombe L.J."/>
            <person name="O'Flynn C."/>
        </authorList>
    </citation>
    <scope>NUCLEOTIDE SEQUENCE [LARGE SCALE GENOMIC DNA]</scope>
    <source>
        <strain evidence="2 3">OH887_COT-365</strain>
    </source>
</reference>
<dbReference type="NCBIfam" id="TIGR03816">
    <property type="entry name" value="tadE_like_DECH"/>
    <property type="match status" value="1"/>
</dbReference>
<gene>
    <name evidence="2" type="ORF">EII34_07790</name>
</gene>
<keyword evidence="1" id="KW-0812">Transmembrane</keyword>
<name>A0A3P1T7R4_9ACTN</name>
<comment type="caution">
    <text evidence="2">The sequence shown here is derived from an EMBL/GenBank/DDBJ whole genome shotgun (WGS) entry which is preliminary data.</text>
</comment>
<protein>
    <recommendedName>
        <fullName evidence="4">Helicase/secretion neighborhood TadE-like protein</fullName>
    </recommendedName>
</protein>
<keyword evidence="1" id="KW-1133">Transmembrane helix</keyword>
<dbReference type="EMBL" id="RQZG01000007">
    <property type="protein sequence ID" value="RRD05225.1"/>
    <property type="molecule type" value="Genomic_DNA"/>
</dbReference>
<keyword evidence="1" id="KW-0472">Membrane</keyword>